<dbReference type="SUPFAM" id="SSF55811">
    <property type="entry name" value="Nudix"/>
    <property type="match status" value="1"/>
</dbReference>
<evidence type="ECO:0000313" key="3">
    <source>
        <dbReference type="EMBL" id="EGD79699.1"/>
    </source>
</evidence>
<protein>
    <recommendedName>
        <fullName evidence="5">Nudix hydrolase domain-containing protein</fullName>
    </recommendedName>
</protein>
<evidence type="ECO:0000313" key="4">
    <source>
        <dbReference type="Proteomes" id="UP000007799"/>
    </source>
</evidence>
<evidence type="ECO:0008006" key="5">
    <source>
        <dbReference type="Google" id="ProtNLM"/>
    </source>
</evidence>
<name>F2UQ31_SALR5</name>
<proteinExistence type="predicted"/>
<dbReference type="InterPro" id="IPR015797">
    <property type="entry name" value="NUDIX_hydrolase-like_dom_sf"/>
</dbReference>
<feature type="region of interest" description="Disordered" evidence="1">
    <location>
        <begin position="234"/>
        <end position="302"/>
    </location>
</feature>
<dbReference type="RefSeq" id="XP_004988649.1">
    <property type="nucleotide sequence ID" value="XM_004988592.1"/>
</dbReference>
<dbReference type="KEGG" id="sre:PTSG_13086"/>
<dbReference type="OrthoDB" id="447842at2759"/>
<reference evidence="3" key="1">
    <citation type="submission" date="2009-08" db="EMBL/GenBank/DDBJ databases">
        <title>Annotation of Salpingoeca rosetta.</title>
        <authorList>
            <consortium name="The Broad Institute Genome Sequencing Platform"/>
            <person name="Russ C."/>
            <person name="Cuomo C."/>
            <person name="Burger G."/>
            <person name="Gray M.W."/>
            <person name="Holland P.W.H."/>
            <person name="King N."/>
            <person name="Lang F.B.F."/>
            <person name="Roger A.J."/>
            <person name="Ruiz-Trillo I."/>
            <person name="Young S.K."/>
            <person name="Zeng Q."/>
            <person name="Gargeya S."/>
            <person name="Alvarado L."/>
            <person name="Berlin A."/>
            <person name="Chapman S.B."/>
            <person name="Chen Z."/>
            <person name="Freedman E."/>
            <person name="Gellesch M."/>
            <person name="Goldberg J."/>
            <person name="Griggs A."/>
            <person name="Gujja S."/>
            <person name="Heilman E."/>
            <person name="Heiman D."/>
            <person name="Howarth C."/>
            <person name="Mehta T."/>
            <person name="Neiman D."/>
            <person name="Pearson M."/>
            <person name="Roberts A."/>
            <person name="Saif S."/>
            <person name="Shea T."/>
            <person name="Shenoy N."/>
            <person name="Sisk P."/>
            <person name="Stolte C."/>
            <person name="Sykes S."/>
            <person name="White J."/>
            <person name="Yandava C."/>
            <person name="Haas B."/>
            <person name="Nusbaum C."/>
            <person name="Birren B."/>
        </authorList>
    </citation>
    <scope>NUCLEOTIDE SEQUENCE [LARGE SCALE GENOMIC DNA]</scope>
    <source>
        <strain evidence="3">ATCC 50818</strain>
    </source>
</reference>
<dbReference type="GeneID" id="16069185"/>
<evidence type="ECO:0000256" key="1">
    <source>
        <dbReference type="SAM" id="MobiDB-lite"/>
    </source>
</evidence>
<keyword evidence="2" id="KW-0812">Transmembrane</keyword>
<keyword evidence="4" id="KW-1185">Reference proteome</keyword>
<keyword evidence="2" id="KW-1133">Transmembrane helix</keyword>
<feature type="compositionally biased region" description="Basic and acidic residues" evidence="1">
    <location>
        <begin position="251"/>
        <end position="261"/>
    </location>
</feature>
<gene>
    <name evidence="3" type="ORF">PTSG_13086</name>
</gene>
<dbReference type="eggNOG" id="ENOG502S7ME">
    <property type="taxonomic scope" value="Eukaryota"/>
</dbReference>
<organism evidence="4">
    <name type="scientific">Salpingoeca rosetta (strain ATCC 50818 / BSB-021)</name>
    <dbReference type="NCBI Taxonomy" id="946362"/>
    <lineage>
        <taxon>Eukaryota</taxon>
        <taxon>Choanoflagellata</taxon>
        <taxon>Craspedida</taxon>
        <taxon>Salpingoecidae</taxon>
        <taxon>Salpingoeca</taxon>
    </lineage>
</organism>
<feature type="compositionally biased region" description="Gly residues" evidence="1">
    <location>
        <begin position="263"/>
        <end position="272"/>
    </location>
</feature>
<dbReference type="OMA" id="YARVESH"/>
<dbReference type="Proteomes" id="UP000007799">
    <property type="component" value="Unassembled WGS sequence"/>
</dbReference>
<sequence length="302" mass="33530">MAHVHPCQALALIALIVISISILMTGIAVLRASGGEDDLFEGPHWNHPGETVEAHELLAAKYVRVESHTIRSSGGKLVSGWLWVDFHDRVDILVEDEHGRFLLYRQTNYGLPGPSLAVLSSRLAQHEDPLKAAKDELAKEMGRRSRHWVNMGTYRSDANRGGGFVTCFLARRSEKLDESQRVSTDDLESKELVHLTRRELRRAVLAGKVLEVKWANTMALALLHLEHMDATAAAQQQQHRYGGGASNTNKDGARRRERSDSGGDSGGGGGGSAADKRQQQRRRQQQQQEQQEQPKEVGTLRL</sequence>
<feature type="transmembrane region" description="Helical" evidence="2">
    <location>
        <begin position="9"/>
        <end position="30"/>
    </location>
</feature>
<dbReference type="InParanoid" id="F2UQ31"/>
<dbReference type="AlphaFoldDB" id="F2UQ31"/>
<evidence type="ECO:0000256" key="2">
    <source>
        <dbReference type="SAM" id="Phobius"/>
    </source>
</evidence>
<dbReference type="EMBL" id="GL832988">
    <property type="protein sequence ID" value="EGD79699.1"/>
    <property type="molecule type" value="Genomic_DNA"/>
</dbReference>
<accession>F2UQ31</accession>
<dbReference type="Gene3D" id="3.90.79.10">
    <property type="entry name" value="Nucleoside Triphosphate Pyrophosphohydrolase"/>
    <property type="match status" value="1"/>
</dbReference>
<keyword evidence="2" id="KW-0472">Membrane</keyword>